<evidence type="ECO:0000256" key="7">
    <source>
        <dbReference type="ARBA" id="ARBA00023242"/>
    </source>
</evidence>
<comment type="function">
    <text evidence="13">Acts as a negative regulator of G1 to S cell cycle phase progression by inhibiting cyclin-dependent kinases. Inhibitory effects are additive with GADD45 proteins but also occur in the absence of GADD45 proteins. Acts as a repressor of the orphan nuclear receptor NR4A1 by inhibiting AB domain-mediated transcriptional activity. May be involved in the hormone-mediated regulation of NR4A1 transcriptional activity. May play a role in mitochondrial protein synthesis.</text>
</comment>
<dbReference type="GO" id="GO:1990904">
    <property type="term" value="C:ribonucleoprotein complex"/>
    <property type="evidence" value="ECO:0007669"/>
    <property type="project" value="UniProtKB-KW"/>
</dbReference>
<evidence type="ECO:0000256" key="5">
    <source>
        <dbReference type="ARBA" id="ARBA00023054"/>
    </source>
</evidence>
<keyword evidence="9" id="KW-0131">Cell cycle</keyword>
<dbReference type="InterPro" id="IPR018472">
    <property type="entry name" value="Ribosomal_mL64"/>
</dbReference>
<sequence length="294" mass="34990">MFSRCSRKYYLNYSIYLSIDSKMIRNKLITNYLQLQQKIIYNSHYFSTKVDIAKLDEEPSATTEVDNEEAKLREEEIERLRNKSRLRQPDRCILMNKNPYPEPMVSHHGTLKYMRRTYGRYGEASGVNPAICWPVKEELDNAKEYERAAHPFTIQDMMAEAARVKKEKEEATQTRQKDIVTKMLKLEEWKRDLANRIAKKEAEAIAAKQKKERLVEEVKRHFGYTVDPRDAKFQEMLEQKEKEEKKAKKEERKKLREAKMMEKLLKKPESKTEKSEQNKEGTENTKEELPDKKE</sequence>
<evidence type="ECO:0000256" key="3">
    <source>
        <dbReference type="ARBA" id="ARBA00005421"/>
    </source>
</evidence>
<gene>
    <name evidence="15" type="ORF">PHYEVI_LOCUS5320</name>
</gene>
<name>A0A9N9TMZ2_PHYSR</name>
<evidence type="ECO:0000256" key="14">
    <source>
        <dbReference type="SAM" id="MobiDB-lite"/>
    </source>
</evidence>
<evidence type="ECO:0000313" key="16">
    <source>
        <dbReference type="Proteomes" id="UP001153712"/>
    </source>
</evidence>
<dbReference type="Gene3D" id="6.10.280.120">
    <property type="entry name" value="Growth arrest and DNA-damage-inducible proteins-interacting protein 1"/>
    <property type="match status" value="1"/>
</dbReference>
<evidence type="ECO:0000256" key="6">
    <source>
        <dbReference type="ARBA" id="ARBA00023128"/>
    </source>
</evidence>
<evidence type="ECO:0000256" key="1">
    <source>
        <dbReference type="ARBA" id="ARBA00004123"/>
    </source>
</evidence>
<dbReference type="GO" id="GO:0005840">
    <property type="term" value="C:ribosome"/>
    <property type="evidence" value="ECO:0007669"/>
    <property type="project" value="UniProtKB-KW"/>
</dbReference>
<keyword evidence="8" id="KW-0687">Ribonucleoprotein</keyword>
<dbReference type="GO" id="GO:0005739">
    <property type="term" value="C:mitochondrion"/>
    <property type="evidence" value="ECO:0007669"/>
    <property type="project" value="UniProtKB-SubCell"/>
</dbReference>
<comment type="similarity">
    <text evidence="3">Belongs to the mitochondrion-specific ribosomal protein mL64 family.</text>
</comment>
<dbReference type="PANTHER" id="PTHR31761">
    <property type="entry name" value="GROWTH ARREST AND DNA DAMAGE-INDUCIBLE PROTEINS-INTERACTING PROTEIN 1 GADD45GIP1"/>
    <property type="match status" value="1"/>
</dbReference>
<keyword evidence="4" id="KW-0689">Ribosomal protein</keyword>
<evidence type="ECO:0000256" key="4">
    <source>
        <dbReference type="ARBA" id="ARBA00022980"/>
    </source>
</evidence>
<dbReference type="InterPro" id="IPR043035">
    <property type="entry name" value="Ribosomal_mL64_sf"/>
</dbReference>
<dbReference type="GO" id="GO:0005634">
    <property type="term" value="C:nucleus"/>
    <property type="evidence" value="ECO:0007669"/>
    <property type="project" value="UniProtKB-SubCell"/>
</dbReference>
<evidence type="ECO:0000256" key="8">
    <source>
        <dbReference type="ARBA" id="ARBA00023274"/>
    </source>
</evidence>
<dbReference type="PANTHER" id="PTHR31761:SF1">
    <property type="entry name" value="LARGE RIBOSOMAL SUBUNIT PROTEIN ML64"/>
    <property type="match status" value="1"/>
</dbReference>
<dbReference type="OrthoDB" id="6247992at2759"/>
<dbReference type="Pfam" id="PF10147">
    <property type="entry name" value="CR6_interact"/>
    <property type="match status" value="1"/>
</dbReference>
<protein>
    <recommendedName>
        <fullName evidence="11">Large ribosomal subunit protein mL64</fullName>
    </recommendedName>
    <alternativeName>
        <fullName evidence="10">39S ribosomal protein L59, mitochondrial</fullName>
    </alternativeName>
    <alternativeName>
        <fullName evidence="12">Growth arrest and DNA damage-inducible proteins-interacting protein 1</fullName>
    </alternativeName>
</protein>
<evidence type="ECO:0000256" key="13">
    <source>
        <dbReference type="ARBA" id="ARBA00060144"/>
    </source>
</evidence>
<feature type="region of interest" description="Disordered" evidence="14">
    <location>
        <begin position="228"/>
        <end position="294"/>
    </location>
</feature>
<proteinExistence type="inferred from homology"/>
<dbReference type="AlphaFoldDB" id="A0A9N9TMZ2"/>
<keyword evidence="5" id="KW-0175">Coiled coil</keyword>
<evidence type="ECO:0000256" key="2">
    <source>
        <dbReference type="ARBA" id="ARBA00004173"/>
    </source>
</evidence>
<dbReference type="EMBL" id="OU900095">
    <property type="protein sequence ID" value="CAG9858933.1"/>
    <property type="molecule type" value="Genomic_DNA"/>
</dbReference>
<reference evidence="15" key="1">
    <citation type="submission" date="2022-01" db="EMBL/GenBank/DDBJ databases">
        <authorList>
            <person name="King R."/>
        </authorList>
    </citation>
    <scope>NUCLEOTIDE SEQUENCE</scope>
</reference>
<evidence type="ECO:0000313" key="15">
    <source>
        <dbReference type="EMBL" id="CAG9858933.1"/>
    </source>
</evidence>
<evidence type="ECO:0000256" key="10">
    <source>
        <dbReference type="ARBA" id="ARBA00030700"/>
    </source>
</evidence>
<evidence type="ECO:0000256" key="12">
    <source>
        <dbReference type="ARBA" id="ARBA00035485"/>
    </source>
</evidence>
<evidence type="ECO:0000256" key="9">
    <source>
        <dbReference type="ARBA" id="ARBA00023306"/>
    </source>
</evidence>
<accession>A0A9N9TMZ2</accession>
<keyword evidence="7" id="KW-0539">Nucleus</keyword>
<comment type="subcellular location">
    <subcellularLocation>
        <location evidence="2">Mitochondrion</location>
    </subcellularLocation>
    <subcellularLocation>
        <location evidence="1">Nucleus</location>
    </subcellularLocation>
</comment>
<dbReference type="Proteomes" id="UP001153712">
    <property type="component" value="Chromosome 2"/>
</dbReference>
<keyword evidence="16" id="KW-1185">Reference proteome</keyword>
<evidence type="ECO:0000256" key="11">
    <source>
        <dbReference type="ARBA" id="ARBA00035184"/>
    </source>
</evidence>
<keyword evidence="6" id="KW-0496">Mitochondrion</keyword>
<organism evidence="15 16">
    <name type="scientific">Phyllotreta striolata</name>
    <name type="common">Striped flea beetle</name>
    <name type="synonym">Crioceris striolata</name>
    <dbReference type="NCBI Taxonomy" id="444603"/>
    <lineage>
        <taxon>Eukaryota</taxon>
        <taxon>Metazoa</taxon>
        <taxon>Ecdysozoa</taxon>
        <taxon>Arthropoda</taxon>
        <taxon>Hexapoda</taxon>
        <taxon>Insecta</taxon>
        <taxon>Pterygota</taxon>
        <taxon>Neoptera</taxon>
        <taxon>Endopterygota</taxon>
        <taxon>Coleoptera</taxon>
        <taxon>Polyphaga</taxon>
        <taxon>Cucujiformia</taxon>
        <taxon>Chrysomeloidea</taxon>
        <taxon>Chrysomelidae</taxon>
        <taxon>Galerucinae</taxon>
        <taxon>Alticini</taxon>
        <taxon>Phyllotreta</taxon>
    </lineage>
</organism>